<name>K1PTZ8_MAGGI</name>
<sequence>MPSNIEVTRNGDLVYTDYVDRTVNIVQNTNIREVVKLKGWIPRFVCCTSSDDLLVFVDNDHDKQSKIIRYCGSIEKQSIELNGRGQPLYSYGPSFKYISENKNLDICVADWGARAVVVVNKAGKHLFTYTGPHSTDKGSFDPYGITTDSQSRILIADSFNHRIHILHQNGQFLCFIDNCGLDRPVDLCVDTKGNIFVAERFTGRVKKIQYQKQAVLIYQV</sequence>
<dbReference type="GO" id="GO:0000209">
    <property type="term" value="P:protein polyubiquitination"/>
    <property type="evidence" value="ECO:0007669"/>
    <property type="project" value="TreeGrafter"/>
</dbReference>
<dbReference type="SUPFAM" id="SSF101898">
    <property type="entry name" value="NHL repeat"/>
    <property type="match status" value="1"/>
</dbReference>
<accession>K1PTZ8</accession>
<dbReference type="PANTHER" id="PTHR24104:SF21">
    <property type="entry name" value="TRIPARTITE MOTIF-CONTAINING PROTEIN 3"/>
    <property type="match status" value="1"/>
</dbReference>
<dbReference type="PANTHER" id="PTHR24104">
    <property type="entry name" value="E3 UBIQUITIN-PROTEIN LIGASE NHLRC1-RELATED"/>
    <property type="match status" value="1"/>
</dbReference>
<dbReference type="EMBL" id="JH815922">
    <property type="protein sequence ID" value="EKC25118.1"/>
    <property type="molecule type" value="Genomic_DNA"/>
</dbReference>
<evidence type="ECO:0000313" key="1">
    <source>
        <dbReference type="EMBL" id="EKC25118.1"/>
    </source>
</evidence>
<dbReference type="InterPro" id="IPR011042">
    <property type="entry name" value="6-blade_b-propeller_TolB-like"/>
</dbReference>
<proteinExistence type="predicted"/>
<dbReference type="InParanoid" id="K1PTZ8"/>
<dbReference type="GO" id="GO:0043161">
    <property type="term" value="P:proteasome-mediated ubiquitin-dependent protein catabolic process"/>
    <property type="evidence" value="ECO:0007669"/>
    <property type="project" value="TreeGrafter"/>
</dbReference>
<dbReference type="GO" id="GO:0061630">
    <property type="term" value="F:ubiquitin protein ligase activity"/>
    <property type="evidence" value="ECO:0007669"/>
    <property type="project" value="TreeGrafter"/>
</dbReference>
<protein>
    <submittedName>
        <fullName evidence="1">Tripartite motif-containing protein 3</fullName>
    </submittedName>
</protein>
<dbReference type="Gene3D" id="2.120.10.30">
    <property type="entry name" value="TolB, C-terminal domain"/>
    <property type="match status" value="1"/>
</dbReference>
<dbReference type="AlphaFoldDB" id="K1PTZ8"/>
<dbReference type="InterPro" id="IPR050952">
    <property type="entry name" value="TRIM-NHL_E3_ligases"/>
</dbReference>
<dbReference type="HOGENOM" id="CLU_007742_4_0_1"/>
<gene>
    <name evidence="1" type="ORF">CGI_10012263</name>
</gene>
<reference evidence="1" key="1">
    <citation type="journal article" date="2012" name="Nature">
        <title>The oyster genome reveals stress adaptation and complexity of shell formation.</title>
        <authorList>
            <person name="Zhang G."/>
            <person name="Fang X."/>
            <person name="Guo X."/>
            <person name="Li L."/>
            <person name="Luo R."/>
            <person name="Xu F."/>
            <person name="Yang P."/>
            <person name="Zhang L."/>
            <person name="Wang X."/>
            <person name="Qi H."/>
            <person name="Xiong Z."/>
            <person name="Que H."/>
            <person name="Xie Y."/>
            <person name="Holland P.W."/>
            <person name="Paps J."/>
            <person name="Zhu Y."/>
            <person name="Wu F."/>
            <person name="Chen Y."/>
            <person name="Wang J."/>
            <person name="Peng C."/>
            <person name="Meng J."/>
            <person name="Yang L."/>
            <person name="Liu J."/>
            <person name="Wen B."/>
            <person name="Zhang N."/>
            <person name="Huang Z."/>
            <person name="Zhu Q."/>
            <person name="Feng Y."/>
            <person name="Mount A."/>
            <person name="Hedgecock D."/>
            <person name="Xu Z."/>
            <person name="Liu Y."/>
            <person name="Domazet-Loso T."/>
            <person name="Du Y."/>
            <person name="Sun X."/>
            <person name="Zhang S."/>
            <person name="Liu B."/>
            <person name="Cheng P."/>
            <person name="Jiang X."/>
            <person name="Li J."/>
            <person name="Fan D."/>
            <person name="Wang W."/>
            <person name="Fu W."/>
            <person name="Wang T."/>
            <person name="Wang B."/>
            <person name="Zhang J."/>
            <person name="Peng Z."/>
            <person name="Li Y."/>
            <person name="Li N."/>
            <person name="Wang J."/>
            <person name="Chen M."/>
            <person name="He Y."/>
            <person name="Tan F."/>
            <person name="Song X."/>
            <person name="Zheng Q."/>
            <person name="Huang R."/>
            <person name="Yang H."/>
            <person name="Du X."/>
            <person name="Chen L."/>
            <person name="Yang M."/>
            <person name="Gaffney P.M."/>
            <person name="Wang S."/>
            <person name="Luo L."/>
            <person name="She Z."/>
            <person name="Ming Y."/>
            <person name="Huang W."/>
            <person name="Zhang S."/>
            <person name="Huang B."/>
            <person name="Zhang Y."/>
            <person name="Qu T."/>
            <person name="Ni P."/>
            <person name="Miao G."/>
            <person name="Wang J."/>
            <person name="Wang Q."/>
            <person name="Steinberg C.E."/>
            <person name="Wang H."/>
            <person name="Li N."/>
            <person name="Qian L."/>
            <person name="Zhang G."/>
            <person name="Li Y."/>
            <person name="Yang H."/>
            <person name="Liu X."/>
            <person name="Wang J."/>
            <person name="Yin Y."/>
            <person name="Wang J."/>
        </authorList>
    </citation>
    <scope>NUCLEOTIDE SEQUENCE [LARGE SCALE GENOMIC DNA]</scope>
    <source>
        <strain evidence="1">05x7-T-G4-1.051#20</strain>
    </source>
</reference>
<organism evidence="1">
    <name type="scientific">Magallana gigas</name>
    <name type="common">Pacific oyster</name>
    <name type="synonym">Crassostrea gigas</name>
    <dbReference type="NCBI Taxonomy" id="29159"/>
    <lineage>
        <taxon>Eukaryota</taxon>
        <taxon>Metazoa</taxon>
        <taxon>Spiralia</taxon>
        <taxon>Lophotrochozoa</taxon>
        <taxon>Mollusca</taxon>
        <taxon>Bivalvia</taxon>
        <taxon>Autobranchia</taxon>
        <taxon>Pteriomorphia</taxon>
        <taxon>Ostreida</taxon>
        <taxon>Ostreoidea</taxon>
        <taxon>Ostreidae</taxon>
        <taxon>Magallana</taxon>
    </lineage>
</organism>